<proteinExistence type="predicted"/>
<keyword evidence="1" id="KW-0812">Transmembrane</keyword>
<reference evidence="2 3" key="1">
    <citation type="submission" date="2018-08" db="EMBL/GenBank/DDBJ databases">
        <title>Genome and evolution of the arbuscular mycorrhizal fungus Diversispora epigaea (formerly Glomus versiforme) and its bacterial endosymbionts.</title>
        <authorList>
            <person name="Sun X."/>
            <person name="Fei Z."/>
            <person name="Harrison M."/>
        </authorList>
    </citation>
    <scope>NUCLEOTIDE SEQUENCE [LARGE SCALE GENOMIC DNA]</scope>
    <source>
        <strain evidence="2 3">IT104</strain>
    </source>
</reference>
<name>A0A397JQ76_9GLOM</name>
<sequence>MSVSLKINSRRWTHSIFANEGEYDLENELNDFYERIGKFLFFFIFMVPFGCDPGNLILRLVIRGRGQILASQLPISTNNDEPCTATGQITHPKESQNTQLLPGKKGNQRYQTAKVNHLSSYRKTTPLPLLVYPLALVEIIRSSAYIPNFLPYCLHKVAVTDAEDLARPRLVKFPIKTPPNASTSHLQPSYIP</sequence>
<feature type="transmembrane region" description="Helical" evidence="1">
    <location>
        <begin position="39"/>
        <end position="62"/>
    </location>
</feature>
<dbReference type="AlphaFoldDB" id="A0A397JQ76"/>
<keyword evidence="1" id="KW-1133">Transmembrane helix</keyword>
<protein>
    <submittedName>
        <fullName evidence="2">Uncharacterized protein</fullName>
    </submittedName>
</protein>
<evidence type="ECO:0000256" key="1">
    <source>
        <dbReference type="SAM" id="Phobius"/>
    </source>
</evidence>
<gene>
    <name evidence="2" type="ORF">Glove_48g120</name>
</gene>
<evidence type="ECO:0000313" key="2">
    <source>
        <dbReference type="EMBL" id="RHZ86630.1"/>
    </source>
</evidence>
<evidence type="ECO:0000313" key="3">
    <source>
        <dbReference type="Proteomes" id="UP000266861"/>
    </source>
</evidence>
<keyword evidence="3" id="KW-1185">Reference proteome</keyword>
<comment type="caution">
    <text evidence="2">The sequence shown here is derived from an EMBL/GenBank/DDBJ whole genome shotgun (WGS) entry which is preliminary data.</text>
</comment>
<dbReference type="EMBL" id="PQFF01000045">
    <property type="protein sequence ID" value="RHZ86630.1"/>
    <property type="molecule type" value="Genomic_DNA"/>
</dbReference>
<organism evidence="2 3">
    <name type="scientific">Diversispora epigaea</name>
    <dbReference type="NCBI Taxonomy" id="1348612"/>
    <lineage>
        <taxon>Eukaryota</taxon>
        <taxon>Fungi</taxon>
        <taxon>Fungi incertae sedis</taxon>
        <taxon>Mucoromycota</taxon>
        <taxon>Glomeromycotina</taxon>
        <taxon>Glomeromycetes</taxon>
        <taxon>Diversisporales</taxon>
        <taxon>Diversisporaceae</taxon>
        <taxon>Diversispora</taxon>
    </lineage>
</organism>
<dbReference type="Proteomes" id="UP000266861">
    <property type="component" value="Unassembled WGS sequence"/>
</dbReference>
<accession>A0A397JQ76</accession>
<keyword evidence="1" id="KW-0472">Membrane</keyword>